<dbReference type="GO" id="GO:0004674">
    <property type="term" value="F:protein serine/threonine kinase activity"/>
    <property type="evidence" value="ECO:0007669"/>
    <property type="project" value="TreeGrafter"/>
</dbReference>
<dbReference type="PROSITE" id="PS50011">
    <property type="entry name" value="PROTEIN_KINASE_DOM"/>
    <property type="match status" value="1"/>
</dbReference>
<feature type="domain" description="Protein kinase" evidence="1">
    <location>
        <begin position="7"/>
        <end position="224"/>
    </location>
</feature>
<dbReference type="InterPro" id="IPR008271">
    <property type="entry name" value="Ser/Thr_kinase_AS"/>
</dbReference>
<dbReference type="PANTHER" id="PTHR44329">
    <property type="entry name" value="SERINE/THREONINE-PROTEIN KINASE TNNI3K-RELATED"/>
    <property type="match status" value="1"/>
</dbReference>
<evidence type="ECO:0000313" key="3">
    <source>
        <dbReference type="Proteomes" id="UP001213000"/>
    </source>
</evidence>
<dbReference type="InterPro" id="IPR001245">
    <property type="entry name" value="Ser-Thr/Tyr_kinase_cat_dom"/>
</dbReference>
<protein>
    <recommendedName>
        <fullName evidence="1">Protein kinase domain-containing protein</fullName>
    </recommendedName>
</protein>
<dbReference type="PANTHER" id="PTHR44329:SF214">
    <property type="entry name" value="PROTEIN KINASE DOMAIN-CONTAINING PROTEIN"/>
    <property type="match status" value="1"/>
</dbReference>
<dbReference type="EMBL" id="JANIEX010000635">
    <property type="protein sequence ID" value="KAJ3564726.1"/>
    <property type="molecule type" value="Genomic_DNA"/>
</dbReference>
<gene>
    <name evidence="2" type="ORF">NP233_g8097</name>
</gene>
<dbReference type="SUPFAM" id="SSF56112">
    <property type="entry name" value="Protein kinase-like (PK-like)"/>
    <property type="match status" value="1"/>
</dbReference>
<dbReference type="Proteomes" id="UP001213000">
    <property type="component" value="Unassembled WGS sequence"/>
</dbReference>
<proteinExistence type="predicted"/>
<dbReference type="GO" id="GO:0005524">
    <property type="term" value="F:ATP binding"/>
    <property type="evidence" value="ECO:0007669"/>
    <property type="project" value="InterPro"/>
</dbReference>
<dbReference type="SMART" id="SM00220">
    <property type="entry name" value="S_TKc"/>
    <property type="match status" value="1"/>
</dbReference>
<dbReference type="InterPro" id="IPR011009">
    <property type="entry name" value="Kinase-like_dom_sf"/>
</dbReference>
<name>A0AAD5VN18_9AGAR</name>
<dbReference type="AlphaFoldDB" id="A0AAD5VN18"/>
<dbReference type="Pfam" id="PF07714">
    <property type="entry name" value="PK_Tyr_Ser-Thr"/>
    <property type="match status" value="1"/>
</dbReference>
<comment type="caution">
    <text evidence="2">The sequence shown here is derived from an EMBL/GenBank/DDBJ whole genome shotgun (WGS) entry which is preliminary data.</text>
</comment>
<dbReference type="PROSITE" id="PS00108">
    <property type="entry name" value="PROTEIN_KINASE_ST"/>
    <property type="match status" value="1"/>
</dbReference>
<reference evidence="2" key="1">
    <citation type="submission" date="2022-07" db="EMBL/GenBank/DDBJ databases">
        <title>Genome Sequence of Leucocoprinus birnbaumii.</title>
        <authorList>
            <person name="Buettner E."/>
        </authorList>
    </citation>
    <scope>NUCLEOTIDE SEQUENCE</scope>
    <source>
        <strain evidence="2">VT141</strain>
    </source>
</reference>
<dbReference type="InterPro" id="IPR051681">
    <property type="entry name" value="Ser/Thr_Kinases-Pseudokinases"/>
</dbReference>
<evidence type="ECO:0000313" key="2">
    <source>
        <dbReference type="EMBL" id="KAJ3564726.1"/>
    </source>
</evidence>
<sequence length="224" mass="25055">MILRGVQTDPRYFASGGFADIFRGRWTKRSGDSVKVAVKLARRRNVDDRTSQERTRKKFLREAKLWAQLHNRNVVPFYGLIFEQGYPGLVMPYYENGDLVCYLQRSPSVDKLNIISDIAGGLNYLHGFRSNPVIHGDIKASNIMITDSGEACLTDFGLAKILYVPGYTTSSPAGTCRWMSPEILDGDDFYPTTASDIWAFAMTILEVNDSSAIALDYAGTYTLP</sequence>
<accession>A0AAD5VN18</accession>
<dbReference type="InterPro" id="IPR000719">
    <property type="entry name" value="Prot_kinase_dom"/>
</dbReference>
<organism evidence="2 3">
    <name type="scientific">Leucocoprinus birnbaumii</name>
    <dbReference type="NCBI Taxonomy" id="56174"/>
    <lineage>
        <taxon>Eukaryota</taxon>
        <taxon>Fungi</taxon>
        <taxon>Dikarya</taxon>
        <taxon>Basidiomycota</taxon>
        <taxon>Agaricomycotina</taxon>
        <taxon>Agaricomycetes</taxon>
        <taxon>Agaricomycetidae</taxon>
        <taxon>Agaricales</taxon>
        <taxon>Agaricineae</taxon>
        <taxon>Agaricaceae</taxon>
        <taxon>Leucocoprinus</taxon>
    </lineage>
</organism>
<keyword evidence="3" id="KW-1185">Reference proteome</keyword>
<dbReference type="PIRSF" id="PIRSF000654">
    <property type="entry name" value="Integrin-linked_kinase"/>
    <property type="match status" value="1"/>
</dbReference>
<evidence type="ECO:0000259" key="1">
    <source>
        <dbReference type="PROSITE" id="PS50011"/>
    </source>
</evidence>
<dbReference type="Gene3D" id="1.10.510.10">
    <property type="entry name" value="Transferase(Phosphotransferase) domain 1"/>
    <property type="match status" value="1"/>
</dbReference>